<dbReference type="PANTHER" id="PTHR47064">
    <property type="entry name" value="PUTATIVE (AFU_ORTHOLOGUE AFUA_1G08990)-RELATED"/>
    <property type="match status" value="1"/>
</dbReference>
<dbReference type="InterPro" id="IPR013658">
    <property type="entry name" value="SGL"/>
</dbReference>
<sequence length="366" mass="39813">MATHITSLASQANSTIPSAFAVYNTSFLNILGQTPKLDLLVENNDYPFAHEASVYIPTTDELFMSSNLFTDPTTNEKTIKVSKVSLSKHPLTAEIVNTTVPMPNGGVNYNNGILWDAQGGLNDTGGLVQMSVTPPYKTELVLATFYGRQFNSVNDVVVHDDGSIWFTDPIYGSVQGIRPKPQLPNQVYRFDPVTRDVRVVADGFGRPNGISFSPDQKVLYITDTAETIGDGSKDNTLPATIYAFDVATSHGQPFLTNRRVFAMAGVGIPDGIKVDTEGNVYAGCGDGVNVWSPGGVLLGKILVKNGTSNFSFGRNGRMFILNENKLYSAQLNKEEPTLNTSVAILNQHSQTIQNQIPWPQSTARQE</sequence>
<dbReference type="RefSeq" id="XP_022484264.1">
    <property type="nucleotide sequence ID" value="XM_022635780.1"/>
</dbReference>
<organism evidence="2 3">
    <name type="scientific">Penicillium arizonense</name>
    <dbReference type="NCBI Taxonomy" id="1835702"/>
    <lineage>
        <taxon>Eukaryota</taxon>
        <taxon>Fungi</taxon>
        <taxon>Dikarya</taxon>
        <taxon>Ascomycota</taxon>
        <taxon>Pezizomycotina</taxon>
        <taxon>Eurotiomycetes</taxon>
        <taxon>Eurotiomycetidae</taxon>
        <taxon>Eurotiales</taxon>
        <taxon>Aspergillaceae</taxon>
        <taxon>Penicillium</taxon>
    </lineage>
</organism>
<dbReference type="GeneID" id="34580514"/>
<gene>
    <name evidence="2" type="ORF">PENARI_c025G02512</name>
</gene>
<proteinExistence type="predicted"/>
<name>A0A1F5L750_PENAI</name>
<dbReference type="InterPro" id="IPR011042">
    <property type="entry name" value="6-blade_b-propeller_TolB-like"/>
</dbReference>
<comment type="caution">
    <text evidence="2">The sequence shown here is derived from an EMBL/GenBank/DDBJ whole genome shotgun (WGS) entry which is preliminary data.</text>
</comment>
<evidence type="ECO:0000259" key="1">
    <source>
        <dbReference type="Pfam" id="PF08450"/>
    </source>
</evidence>
<keyword evidence="3" id="KW-1185">Reference proteome</keyword>
<dbReference type="EMBL" id="LXJU01000025">
    <property type="protein sequence ID" value="OGE48810.1"/>
    <property type="molecule type" value="Genomic_DNA"/>
</dbReference>
<dbReference type="OrthoDB" id="423498at2759"/>
<dbReference type="InterPro" id="IPR052988">
    <property type="entry name" value="Oryzine_lactonohydrolase"/>
</dbReference>
<protein>
    <recommendedName>
        <fullName evidence="1">SMP-30/Gluconolactonase/LRE-like region domain-containing protein</fullName>
    </recommendedName>
</protein>
<dbReference type="Proteomes" id="UP000177622">
    <property type="component" value="Unassembled WGS sequence"/>
</dbReference>
<dbReference type="STRING" id="1835702.A0A1F5L750"/>
<evidence type="ECO:0000313" key="3">
    <source>
        <dbReference type="Proteomes" id="UP000177622"/>
    </source>
</evidence>
<accession>A0A1F5L750</accession>
<dbReference type="PANTHER" id="PTHR47064:SF2">
    <property type="entry name" value="SMP-30_GLUCONOLACTONASE_LRE-LIKE REGION DOMAIN-CONTAINING PROTEIN-RELATED"/>
    <property type="match status" value="1"/>
</dbReference>
<dbReference type="AlphaFoldDB" id="A0A1F5L750"/>
<dbReference type="Gene3D" id="2.120.10.30">
    <property type="entry name" value="TolB, C-terminal domain"/>
    <property type="match status" value="1"/>
</dbReference>
<dbReference type="Pfam" id="PF08450">
    <property type="entry name" value="SGL"/>
    <property type="match status" value="1"/>
</dbReference>
<reference evidence="2 3" key="1">
    <citation type="journal article" date="2016" name="Sci. Rep.">
        <title>Penicillium arizonense, a new, genome sequenced fungal species, reveals a high chemical diversity in secreted metabolites.</title>
        <authorList>
            <person name="Grijseels S."/>
            <person name="Nielsen J.C."/>
            <person name="Randelovic M."/>
            <person name="Nielsen J."/>
            <person name="Nielsen K.F."/>
            <person name="Workman M."/>
            <person name="Frisvad J.C."/>
        </authorList>
    </citation>
    <scope>NUCLEOTIDE SEQUENCE [LARGE SCALE GENOMIC DNA]</scope>
    <source>
        <strain evidence="2 3">CBS 141311</strain>
    </source>
</reference>
<dbReference type="SUPFAM" id="SSF63829">
    <property type="entry name" value="Calcium-dependent phosphotriesterase"/>
    <property type="match status" value="1"/>
</dbReference>
<evidence type="ECO:0000313" key="2">
    <source>
        <dbReference type="EMBL" id="OGE48810.1"/>
    </source>
</evidence>
<feature type="domain" description="SMP-30/Gluconolactonase/LRE-like region" evidence="1">
    <location>
        <begin position="139"/>
        <end position="319"/>
    </location>
</feature>